<keyword evidence="7" id="KW-1185">Reference proteome</keyword>
<evidence type="ECO:0000313" key="6">
    <source>
        <dbReference type="EMBL" id="KAK4501177.1"/>
    </source>
</evidence>
<dbReference type="SUPFAM" id="SSF69593">
    <property type="entry name" value="Glycerol-3-phosphate (1)-acyltransferase"/>
    <property type="match status" value="1"/>
</dbReference>
<comment type="caution">
    <text evidence="6">The sequence shown here is derived from an EMBL/GenBank/DDBJ whole genome shotgun (WGS) entry which is preliminary data.</text>
</comment>
<name>A0ABR0EIC2_ZASCE</name>
<dbReference type="SMART" id="SM00563">
    <property type="entry name" value="PlsC"/>
    <property type="match status" value="1"/>
</dbReference>
<dbReference type="CDD" id="cd07990">
    <property type="entry name" value="LPLAT_LCLAT1-like"/>
    <property type="match status" value="1"/>
</dbReference>
<evidence type="ECO:0000256" key="4">
    <source>
        <dbReference type="SAM" id="MobiDB-lite"/>
    </source>
</evidence>
<accession>A0ABR0EIC2</accession>
<dbReference type="Pfam" id="PF01553">
    <property type="entry name" value="Acyltransferase"/>
    <property type="match status" value="1"/>
</dbReference>
<dbReference type="PANTHER" id="PTHR10983">
    <property type="entry name" value="1-ACYLGLYCEROL-3-PHOSPHATE ACYLTRANSFERASE-RELATED"/>
    <property type="match status" value="1"/>
</dbReference>
<evidence type="ECO:0000259" key="5">
    <source>
        <dbReference type="SMART" id="SM00563"/>
    </source>
</evidence>
<gene>
    <name evidence="6" type="ORF">PRZ48_006983</name>
</gene>
<dbReference type="PANTHER" id="PTHR10983:SF16">
    <property type="entry name" value="LYSOCARDIOLIPIN ACYLTRANSFERASE 1"/>
    <property type="match status" value="1"/>
</dbReference>
<evidence type="ECO:0000256" key="2">
    <source>
        <dbReference type="ARBA" id="ARBA00022679"/>
    </source>
</evidence>
<feature type="domain" description="Phospholipid/glycerol acyltransferase" evidence="5">
    <location>
        <begin position="119"/>
        <end position="243"/>
    </location>
</feature>
<dbReference type="InterPro" id="IPR002123">
    <property type="entry name" value="Plipid/glycerol_acylTrfase"/>
</dbReference>
<protein>
    <recommendedName>
        <fullName evidence="5">Phospholipid/glycerol acyltransferase domain-containing protein</fullName>
    </recommendedName>
</protein>
<dbReference type="Pfam" id="PF16076">
    <property type="entry name" value="Acyltransf_C"/>
    <property type="match status" value="1"/>
</dbReference>
<evidence type="ECO:0000256" key="1">
    <source>
        <dbReference type="ARBA" id="ARBA00008655"/>
    </source>
</evidence>
<dbReference type="Proteomes" id="UP001305779">
    <property type="component" value="Unassembled WGS sequence"/>
</dbReference>
<reference evidence="6 7" key="1">
    <citation type="journal article" date="2023" name="G3 (Bethesda)">
        <title>A chromosome-level genome assembly of Zasmidium syzygii isolated from banana leaves.</title>
        <authorList>
            <person name="van Westerhoven A.C."/>
            <person name="Mehrabi R."/>
            <person name="Talebi R."/>
            <person name="Steentjes M.B.F."/>
            <person name="Corcolon B."/>
            <person name="Chong P.A."/>
            <person name="Kema G.H.J."/>
            <person name="Seidl M.F."/>
        </authorList>
    </citation>
    <scope>NUCLEOTIDE SEQUENCE [LARGE SCALE GENOMIC DNA]</scope>
    <source>
        <strain evidence="6 7">P124</strain>
    </source>
</reference>
<keyword evidence="2" id="KW-0808">Transferase</keyword>
<feature type="region of interest" description="Disordered" evidence="4">
    <location>
        <begin position="1"/>
        <end position="36"/>
    </location>
</feature>
<proteinExistence type="inferred from homology"/>
<feature type="compositionally biased region" description="Polar residues" evidence="4">
    <location>
        <begin position="1"/>
        <end position="16"/>
    </location>
</feature>
<sequence length="376" mass="42867">MNGHQQKPAQRSTPSPSRFDIFEPAGPSSEPPPKTSLAQTCLTVGATLHVQQWLGAPLYFLNDRWYFNWQKVVKQSTALLLLGLNQLLSPTTVRISGDASVAGQIRGGKRLQLDFPDRVVITANHQIYTDWIFFWWTAYTAGKHGHFFVVLKDALQRIPVVGWGMKFFSWIFLSRRWETDRVIFEGGIERLADCRTPDSMWLLLFPEGTNMSRNARAASQRWSEKSGTADLKHVLLPRSRGLQCCLQGLSTTVDWLYDCTIAYDGIHMKRLYVEGRKAPPVHMHWRRFAIKEIPYDDSLALEAWVLDRWIEKDELLEHFQQNGCFPAEDGCTVAKVEIQNWLETTKILGGVAAVAATWWIGKQTFGHIDSILHAGR</sequence>
<evidence type="ECO:0000256" key="3">
    <source>
        <dbReference type="ARBA" id="ARBA00023315"/>
    </source>
</evidence>
<organism evidence="6 7">
    <name type="scientific">Zasmidium cellare</name>
    <name type="common">Wine cellar mold</name>
    <name type="synonym">Racodium cellare</name>
    <dbReference type="NCBI Taxonomy" id="395010"/>
    <lineage>
        <taxon>Eukaryota</taxon>
        <taxon>Fungi</taxon>
        <taxon>Dikarya</taxon>
        <taxon>Ascomycota</taxon>
        <taxon>Pezizomycotina</taxon>
        <taxon>Dothideomycetes</taxon>
        <taxon>Dothideomycetidae</taxon>
        <taxon>Mycosphaerellales</taxon>
        <taxon>Mycosphaerellaceae</taxon>
        <taxon>Zasmidium</taxon>
    </lineage>
</organism>
<keyword evidence="3" id="KW-0012">Acyltransferase</keyword>
<comment type="similarity">
    <text evidence="1">Belongs to the 1-acyl-sn-glycerol-3-phosphate acyltransferase family.</text>
</comment>
<dbReference type="EMBL" id="JAXOVC010000005">
    <property type="protein sequence ID" value="KAK4501177.1"/>
    <property type="molecule type" value="Genomic_DNA"/>
</dbReference>
<evidence type="ECO:0000313" key="7">
    <source>
        <dbReference type="Proteomes" id="UP001305779"/>
    </source>
</evidence>
<dbReference type="InterPro" id="IPR032098">
    <property type="entry name" value="Acyltransf_C"/>
</dbReference>